<accession>A0AAV5I4Z3</accession>
<protein>
    <submittedName>
        <fullName evidence="1">Uncharacterized protein</fullName>
    </submittedName>
</protein>
<dbReference type="Proteomes" id="UP001054252">
    <property type="component" value="Unassembled WGS sequence"/>
</dbReference>
<sequence length="65" mass="7106">MDLAVAVCSCPLQQQCGSDSSSNSKLVGDNEGFEGLRFRVKVRAEGWQWDLGSRFLKSADGRRGV</sequence>
<dbReference type="AlphaFoldDB" id="A0AAV5I4Z3"/>
<dbReference type="EMBL" id="BPVZ01000007">
    <property type="protein sequence ID" value="GKU93301.1"/>
    <property type="molecule type" value="Genomic_DNA"/>
</dbReference>
<keyword evidence="2" id="KW-1185">Reference proteome</keyword>
<gene>
    <name evidence="1" type="ORF">SLEP1_g6906</name>
</gene>
<name>A0AAV5I4Z3_9ROSI</name>
<reference evidence="1 2" key="1">
    <citation type="journal article" date="2021" name="Commun. Biol.">
        <title>The genome of Shorea leprosula (Dipterocarpaceae) highlights the ecological relevance of drought in aseasonal tropical rainforests.</title>
        <authorList>
            <person name="Ng K.K.S."/>
            <person name="Kobayashi M.J."/>
            <person name="Fawcett J.A."/>
            <person name="Hatakeyama M."/>
            <person name="Paape T."/>
            <person name="Ng C.H."/>
            <person name="Ang C.C."/>
            <person name="Tnah L.H."/>
            <person name="Lee C.T."/>
            <person name="Nishiyama T."/>
            <person name="Sese J."/>
            <person name="O'Brien M.J."/>
            <person name="Copetti D."/>
            <person name="Mohd Noor M.I."/>
            <person name="Ong R.C."/>
            <person name="Putra M."/>
            <person name="Sireger I.Z."/>
            <person name="Indrioko S."/>
            <person name="Kosugi Y."/>
            <person name="Izuno A."/>
            <person name="Isagi Y."/>
            <person name="Lee S.L."/>
            <person name="Shimizu K.K."/>
        </authorList>
    </citation>
    <scope>NUCLEOTIDE SEQUENCE [LARGE SCALE GENOMIC DNA]</scope>
    <source>
        <strain evidence="1">214</strain>
    </source>
</reference>
<evidence type="ECO:0000313" key="2">
    <source>
        <dbReference type="Proteomes" id="UP001054252"/>
    </source>
</evidence>
<proteinExistence type="predicted"/>
<organism evidence="1 2">
    <name type="scientific">Rubroshorea leprosula</name>
    <dbReference type="NCBI Taxonomy" id="152421"/>
    <lineage>
        <taxon>Eukaryota</taxon>
        <taxon>Viridiplantae</taxon>
        <taxon>Streptophyta</taxon>
        <taxon>Embryophyta</taxon>
        <taxon>Tracheophyta</taxon>
        <taxon>Spermatophyta</taxon>
        <taxon>Magnoliopsida</taxon>
        <taxon>eudicotyledons</taxon>
        <taxon>Gunneridae</taxon>
        <taxon>Pentapetalae</taxon>
        <taxon>rosids</taxon>
        <taxon>malvids</taxon>
        <taxon>Malvales</taxon>
        <taxon>Dipterocarpaceae</taxon>
        <taxon>Rubroshorea</taxon>
    </lineage>
</organism>
<evidence type="ECO:0000313" key="1">
    <source>
        <dbReference type="EMBL" id="GKU93301.1"/>
    </source>
</evidence>
<comment type="caution">
    <text evidence="1">The sequence shown here is derived from an EMBL/GenBank/DDBJ whole genome shotgun (WGS) entry which is preliminary data.</text>
</comment>